<name>A0A2P1PUF0_9GAMM</name>
<dbReference type="OrthoDB" id="9773456at2"/>
<dbReference type="AlphaFoldDB" id="A0A2P1PUF0"/>
<evidence type="ECO:0000256" key="5">
    <source>
        <dbReference type="ARBA" id="ARBA00023004"/>
    </source>
</evidence>
<proteinExistence type="predicted"/>
<dbReference type="Proteomes" id="UP000241074">
    <property type="component" value="Chromosome"/>
</dbReference>
<protein>
    <submittedName>
        <fullName evidence="9">Cytochrome c4</fullName>
    </submittedName>
</protein>
<dbReference type="PANTHER" id="PTHR33751:SF9">
    <property type="entry name" value="CYTOCHROME C4"/>
    <property type="match status" value="1"/>
</dbReference>
<evidence type="ECO:0000313" key="9">
    <source>
        <dbReference type="EMBL" id="AVP98464.1"/>
    </source>
</evidence>
<dbReference type="InterPro" id="IPR050597">
    <property type="entry name" value="Cytochrome_c_Oxidase_Subunit"/>
</dbReference>
<keyword evidence="2 6" id="KW-0349">Heme</keyword>
<keyword evidence="5 6" id="KW-0408">Iron</keyword>
<dbReference type="GO" id="GO:0046872">
    <property type="term" value="F:metal ion binding"/>
    <property type="evidence" value="ECO:0007669"/>
    <property type="project" value="UniProtKB-KW"/>
</dbReference>
<dbReference type="PROSITE" id="PS51007">
    <property type="entry name" value="CYTC"/>
    <property type="match status" value="2"/>
</dbReference>
<feature type="signal peptide" evidence="7">
    <location>
        <begin position="1"/>
        <end position="20"/>
    </location>
</feature>
<evidence type="ECO:0000313" key="10">
    <source>
        <dbReference type="Proteomes" id="UP000241074"/>
    </source>
</evidence>
<organism evidence="9 10">
    <name type="scientific">Ahniella affigens</name>
    <dbReference type="NCBI Taxonomy" id="2021234"/>
    <lineage>
        <taxon>Bacteria</taxon>
        <taxon>Pseudomonadati</taxon>
        <taxon>Pseudomonadota</taxon>
        <taxon>Gammaproteobacteria</taxon>
        <taxon>Lysobacterales</taxon>
        <taxon>Rhodanobacteraceae</taxon>
        <taxon>Ahniella</taxon>
    </lineage>
</organism>
<dbReference type="Gene3D" id="1.10.760.10">
    <property type="entry name" value="Cytochrome c-like domain"/>
    <property type="match status" value="2"/>
</dbReference>
<dbReference type="InterPro" id="IPR036909">
    <property type="entry name" value="Cyt_c-like_dom_sf"/>
</dbReference>
<feature type="chain" id="PRO_5015144280" evidence="7">
    <location>
        <begin position="21"/>
        <end position="282"/>
    </location>
</feature>
<dbReference type="PANTHER" id="PTHR33751">
    <property type="entry name" value="CBB3-TYPE CYTOCHROME C OXIDASE SUBUNIT FIXP"/>
    <property type="match status" value="1"/>
</dbReference>
<evidence type="ECO:0000259" key="8">
    <source>
        <dbReference type="PROSITE" id="PS51007"/>
    </source>
</evidence>
<dbReference type="SUPFAM" id="SSF46626">
    <property type="entry name" value="Cytochrome c"/>
    <property type="match status" value="2"/>
</dbReference>
<dbReference type="KEGG" id="xba:C7S18_15270"/>
<keyword evidence="7" id="KW-0732">Signal</keyword>
<dbReference type="GO" id="GO:0009055">
    <property type="term" value="F:electron transfer activity"/>
    <property type="evidence" value="ECO:0007669"/>
    <property type="project" value="InterPro"/>
</dbReference>
<sequence>MRFGLALCSVLSLATQFALAQDTATATAPAAATEAAAPAETAPPPAPVDPMAAVAAGFAELANANPGDAAAGGGKAAVCGACHGLDGNSTDAQYPKLAGQHEGYIARQLTLFKTGARPNPIMLPFASALSAQDMRDIGAHFAKSSATSGKADDSVIQNEYSPNNGKRVVNVGETIYRGGAKDRSIPACMACHGPSGRGIPGPTYPSLAGQHSGYTANVLNLFKATAPSDPALKDPNYAIMADIAARLTDEEILAVASYIQGLHTAAAGEHLEAAQASAAAQP</sequence>
<keyword evidence="10" id="KW-1185">Reference proteome</keyword>
<keyword evidence="1" id="KW-0813">Transport</keyword>
<evidence type="ECO:0000256" key="7">
    <source>
        <dbReference type="SAM" id="SignalP"/>
    </source>
</evidence>
<dbReference type="Pfam" id="PF00034">
    <property type="entry name" value="Cytochrom_C"/>
    <property type="match status" value="2"/>
</dbReference>
<dbReference type="EMBL" id="CP027860">
    <property type="protein sequence ID" value="AVP98464.1"/>
    <property type="molecule type" value="Genomic_DNA"/>
</dbReference>
<evidence type="ECO:0000256" key="4">
    <source>
        <dbReference type="ARBA" id="ARBA00022982"/>
    </source>
</evidence>
<evidence type="ECO:0000256" key="3">
    <source>
        <dbReference type="ARBA" id="ARBA00022723"/>
    </source>
</evidence>
<evidence type="ECO:0000256" key="6">
    <source>
        <dbReference type="PROSITE-ProRule" id="PRU00433"/>
    </source>
</evidence>
<accession>A0A2P1PUF0</accession>
<dbReference type="InterPro" id="IPR009056">
    <property type="entry name" value="Cyt_c-like_dom"/>
</dbReference>
<reference evidence="9 10" key="1">
    <citation type="submission" date="2018-03" db="EMBL/GenBank/DDBJ databases">
        <title>Ahniella affigens gen. nov., sp. nov., a gammaproteobacterium isolated from sandy soil near a stream.</title>
        <authorList>
            <person name="Ko Y."/>
            <person name="Kim J.-H."/>
        </authorList>
    </citation>
    <scope>NUCLEOTIDE SEQUENCE [LARGE SCALE GENOMIC DNA]</scope>
    <source>
        <strain evidence="9 10">D13</strain>
    </source>
</reference>
<keyword evidence="3 6" id="KW-0479">Metal-binding</keyword>
<reference evidence="9 10" key="2">
    <citation type="submission" date="2018-03" db="EMBL/GenBank/DDBJ databases">
        <authorList>
            <person name="Keele B.F."/>
        </authorList>
    </citation>
    <scope>NUCLEOTIDE SEQUENCE [LARGE SCALE GENOMIC DNA]</scope>
    <source>
        <strain evidence="9 10">D13</strain>
    </source>
</reference>
<feature type="domain" description="Cytochrome c" evidence="8">
    <location>
        <begin position="167"/>
        <end position="263"/>
    </location>
</feature>
<dbReference type="RefSeq" id="WP_106892385.1">
    <property type="nucleotide sequence ID" value="NZ_CP027860.1"/>
</dbReference>
<keyword evidence="4" id="KW-0249">Electron transport</keyword>
<feature type="domain" description="Cytochrome c" evidence="8">
    <location>
        <begin position="67"/>
        <end position="145"/>
    </location>
</feature>
<gene>
    <name evidence="9" type="ORF">C7S18_15270</name>
</gene>
<dbReference type="GO" id="GO:0020037">
    <property type="term" value="F:heme binding"/>
    <property type="evidence" value="ECO:0007669"/>
    <property type="project" value="InterPro"/>
</dbReference>
<evidence type="ECO:0000256" key="1">
    <source>
        <dbReference type="ARBA" id="ARBA00022448"/>
    </source>
</evidence>
<evidence type="ECO:0000256" key="2">
    <source>
        <dbReference type="ARBA" id="ARBA00022617"/>
    </source>
</evidence>